<organism evidence="6 7">
    <name type="scientific">Fodinibius roseus</name>
    <dbReference type="NCBI Taxonomy" id="1194090"/>
    <lineage>
        <taxon>Bacteria</taxon>
        <taxon>Pseudomonadati</taxon>
        <taxon>Balneolota</taxon>
        <taxon>Balneolia</taxon>
        <taxon>Balneolales</taxon>
        <taxon>Balneolaceae</taxon>
        <taxon>Fodinibius</taxon>
    </lineage>
</organism>
<feature type="domain" description="DUF1549" evidence="3">
    <location>
        <begin position="177"/>
        <end position="383"/>
    </location>
</feature>
<evidence type="ECO:0000256" key="2">
    <source>
        <dbReference type="SAM" id="Phobius"/>
    </source>
</evidence>
<evidence type="ECO:0000259" key="5">
    <source>
        <dbReference type="Pfam" id="PF07635"/>
    </source>
</evidence>
<reference evidence="6 7" key="1">
    <citation type="submission" date="2016-11" db="EMBL/GenBank/DDBJ databases">
        <authorList>
            <person name="Jaros S."/>
            <person name="Januszkiewicz K."/>
            <person name="Wedrychowicz H."/>
        </authorList>
    </citation>
    <scope>NUCLEOTIDE SEQUENCE [LARGE SCALE GENOMIC DNA]</scope>
    <source>
        <strain evidence="6 7">DSM 21986</strain>
    </source>
</reference>
<keyword evidence="2" id="KW-1133">Transmembrane helix</keyword>
<evidence type="ECO:0000313" key="6">
    <source>
        <dbReference type="EMBL" id="SHF92395.1"/>
    </source>
</evidence>
<dbReference type="PANTHER" id="PTHR35889:SF3">
    <property type="entry name" value="F-BOX DOMAIN-CONTAINING PROTEIN"/>
    <property type="match status" value="1"/>
</dbReference>
<dbReference type="Gene3D" id="2.60.120.200">
    <property type="match status" value="1"/>
</dbReference>
<protein>
    <submittedName>
        <fullName evidence="6">Planctomycete cytochrome C</fullName>
    </submittedName>
</protein>
<dbReference type="InterPro" id="IPR013320">
    <property type="entry name" value="ConA-like_dom_sf"/>
</dbReference>
<feature type="domain" description="DUF1553" evidence="4">
    <location>
        <begin position="777"/>
        <end position="1036"/>
    </location>
</feature>
<dbReference type="Pfam" id="PF07587">
    <property type="entry name" value="PSD1"/>
    <property type="match status" value="1"/>
</dbReference>
<dbReference type="Pfam" id="PF13385">
    <property type="entry name" value="Laminin_G_3"/>
    <property type="match status" value="1"/>
</dbReference>
<dbReference type="EMBL" id="FQUS01000015">
    <property type="protein sequence ID" value="SHF92395.1"/>
    <property type="molecule type" value="Genomic_DNA"/>
</dbReference>
<dbReference type="GO" id="GO:0009055">
    <property type="term" value="F:electron transfer activity"/>
    <property type="evidence" value="ECO:0007669"/>
    <property type="project" value="InterPro"/>
</dbReference>
<dbReference type="Proteomes" id="UP000184041">
    <property type="component" value="Unassembled WGS sequence"/>
</dbReference>
<keyword evidence="2" id="KW-0812">Transmembrane</keyword>
<gene>
    <name evidence="6" type="ORF">SAMN05443144_11569</name>
</gene>
<evidence type="ECO:0000259" key="3">
    <source>
        <dbReference type="Pfam" id="PF07583"/>
    </source>
</evidence>
<feature type="domain" description="Cytochrome C Planctomycete-type" evidence="5">
    <location>
        <begin position="65"/>
        <end position="128"/>
    </location>
</feature>
<feature type="coiled-coil region" evidence="1">
    <location>
        <begin position="409"/>
        <end position="436"/>
    </location>
</feature>
<evidence type="ECO:0000256" key="1">
    <source>
        <dbReference type="SAM" id="Coils"/>
    </source>
</evidence>
<dbReference type="InterPro" id="IPR011429">
    <property type="entry name" value="Cyt_c_Planctomycete-type"/>
</dbReference>
<evidence type="ECO:0000313" key="7">
    <source>
        <dbReference type="Proteomes" id="UP000184041"/>
    </source>
</evidence>
<name>A0A1M5FLN1_9BACT</name>
<proteinExistence type="predicted"/>
<dbReference type="SUPFAM" id="SSF46626">
    <property type="entry name" value="Cytochrome c"/>
    <property type="match status" value="1"/>
</dbReference>
<dbReference type="InterPro" id="IPR036909">
    <property type="entry name" value="Cyt_c-like_dom_sf"/>
</dbReference>
<dbReference type="SUPFAM" id="SSF49899">
    <property type="entry name" value="Concanavalin A-like lectins/glucanases"/>
    <property type="match status" value="1"/>
</dbReference>
<keyword evidence="1" id="KW-0175">Coiled coil</keyword>
<dbReference type="AlphaFoldDB" id="A0A1M5FLN1"/>
<sequence length="1091" mass="124937">MKCHKENKRSVSDIYSFLVTGIILLLAVTLIGCQSDNKKNLPQTDKIPEKVDFNFDVKPILSDRCFACHGPDENAVEADLQLHTEKTAYAALGDNKDRYAIKPGSPRQSEMYKRISSDDPDFMMPPPESNLDLSEREIAILTRWIEQGAHYKRHWSFIPPEKPELPEVQDRSWPENPIDYFVLSRMEEQGMSPSPQATKEKLIRRVTFDLTGLPPTVEEVNRFVADRSENAYEKAVDRLLASNAYGERMAAEWLDVARYADTHGYQDDGPNHMWPWRDWVIEAFNKNMPFDQFTIWQIAGDLLPDATREQKLATGFNRVHMQNQEGGIVGEEYRVEYVVDRTNTTASAFLGMTMECARCHDHKYDPLSQKEYYEFSAFFNNVNEAGQIPNVGASGPTMLLPDSAAVQQIKYLDAEISKQEQKLRALEKEKQEEFTLWQKNQQSAGSFIPDNKDLVAHMHFDNVQDRSVDNSVEDTLNGSIEGDLKKVSGKLGDALEFNKGDYINMGDIANVERTDPFSFGFWINPADTAEEVPVLVKTGAIYIGYRGYDVSLNKNRISFRLIHGWPYNAVQVKTFEKLPRNQWSHVAITYDGSSKAEGVRIYVDGKQWKTQTLHDELFKDINITDNVEKYRTQDFLIGERKSFEKIEYKGLKLDDIKIYSRRLSRAEILALADNDELARIMAQSPELRSRYQKQLLFDHYLLQEDAEFNSYFSELNDLRTRKSQLTDTLPEVMVMRERIKPRKTYLLKRGIYSNRGEEVKPGVPNSITDFPDDLPKNRRGLARWLVSPENPLTSRVIVNRYWQNYFGKGIVDTPGDFGNQGSLPSHPELLDWLAVTFRESGWDVKAMQKQIVMSRTYRQSAVMTEEKLQKDPANKFLARGPRYRMTAEMIRDNALAASGLLVEKVGGPSVKPYQPEGLWKEKTSGRHLTEYIQDHGDSLYRRSLYTFWKRTSPPPFMTTFDTPSRSHTSVKRNQTSTPLQALFTLNDPQFVEASRLLAERMIKEGGDSLQSQISFAFKAATSRSPETKEIELLSELYRQELEAFRAQPQRGDTLVEVGEYPVGSGLDTTELAAKTIVASTILNLDETITKE</sequence>
<evidence type="ECO:0000259" key="4">
    <source>
        <dbReference type="Pfam" id="PF07587"/>
    </source>
</evidence>
<dbReference type="Pfam" id="PF07635">
    <property type="entry name" value="PSCyt1"/>
    <property type="match status" value="1"/>
</dbReference>
<dbReference type="STRING" id="1194090.SAMN05443144_11569"/>
<feature type="transmembrane region" description="Helical" evidence="2">
    <location>
        <begin position="12"/>
        <end position="32"/>
    </location>
</feature>
<accession>A0A1M5FLN1</accession>
<dbReference type="GO" id="GO:0020037">
    <property type="term" value="F:heme binding"/>
    <property type="evidence" value="ECO:0007669"/>
    <property type="project" value="InterPro"/>
</dbReference>
<dbReference type="PROSITE" id="PS51257">
    <property type="entry name" value="PROKAR_LIPOPROTEIN"/>
    <property type="match status" value="1"/>
</dbReference>
<keyword evidence="2" id="KW-0472">Membrane</keyword>
<dbReference type="InterPro" id="IPR022655">
    <property type="entry name" value="DUF1553"/>
</dbReference>
<dbReference type="InterPro" id="IPR011444">
    <property type="entry name" value="DUF1549"/>
</dbReference>
<dbReference type="Pfam" id="PF07583">
    <property type="entry name" value="PSCyt2"/>
    <property type="match status" value="1"/>
</dbReference>
<keyword evidence="7" id="KW-1185">Reference proteome</keyword>
<dbReference type="PANTHER" id="PTHR35889">
    <property type="entry name" value="CYCLOINULO-OLIGOSACCHARIDE FRUCTANOTRANSFERASE-RELATED"/>
    <property type="match status" value="1"/>
</dbReference>